<dbReference type="PANTHER" id="PTHR12900:SF0">
    <property type="entry name" value="CHECKPOINT PROTEIN"/>
    <property type="match status" value="1"/>
</dbReference>
<dbReference type="OrthoDB" id="10063861at2759"/>
<dbReference type="GO" id="GO:0033314">
    <property type="term" value="P:mitotic DNA replication checkpoint signaling"/>
    <property type="evidence" value="ECO:0007669"/>
    <property type="project" value="TreeGrafter"/>
</dbReference>
<dbReference type="RefSeq" id="XP_038078828.1">
    <property type="nucleotide sequence ID" value="XM_038222900.1"/>
</dbReference>
<keyword evidence="11" id="KW-1185">Reference proteome</keyword>
<organism evidence="10 11">
    <name type="scientific">Patiria miniata</name>
    <name type="common">Bat star</name>
    <name type="synonym">Asterina miniata</name>
    <dbReference type="NCBI Taxonomy" id="46514"/>
    <lineage>
        <taxon>Eukaryota</taxon>
        <taxon>Metazoa</taxon>
        <taxon>Echinodermata</taxon>
        <taxon>Eleutherozoa</taxon>
        <taxon>Asterozoa</taxon>
        <taxon>Asteroidea</taxon>
        <taxon>Valvatacea</taxon>
        <taxon>Valvatida</taxon>
        <taxon>Asterinidae</taxon>
        <taxon>Patiria</taxon>
    </lineage>
</organism>
<reference evidence="10" key="1">
    <citation type="submission" date="2022-11" db="UniProtKB">
        <authorList>
            <consortium name="EnsemblMetazoa"/>
        </authorList>
    </citation>
    <scope>IDENTIFICATION</scope>
</reference>
<comment type="similarity">
    <text evidence="3 9">Belongs to the HUS1 family.</text>
</comment>
<protein>
    <recommendedName>
        <fullName evidence="9">Checkpoint protein</fullName>
    </recommendedName>
</protein>
<evidence type="ECO:0000256" key="1">
    <source>
        <dbReference type="ARBA" id="ARBA00004123"/>
    </source>
</evidence>
<dbReference type="PIRSF" id="PIRSF011312">
    <property type="entry name" value="Cell_cycle_HUS1"/>
    <property type="match status" value="1"/>
</dbReference>
<dbReference type="Pfam" id="PF04005">
    <property type="entry name" value="Hus1"/>
    <property type="match status" value="1"/>
</dbReference>
<dbReference type="Gene3D" id="3.70.10.10">
    <property type="match status" value="1"/>
</dbReference>
<dbReference type="GO" id="GO:0044778">
    <property type="term" value="P:meiotic DNA integrity checkpoint signaling"/>
    <property type="evidence" value="ECO:0007669"/>
    <property type="project" value="TreeGrafter"/>
</dbReference>
<keyword evidence="5" id="KW-0227">DNA damage</keyword>
<evidence type="ECO:0000256" key="4">
    <source>
        <dbReference type="ARBA" id="ARBA00022490"/>
    </source>
</evidence>
<evidence type="ECO:0000256" key="5">
    <source>
        <dbReference type="ARBA" id="ARBA00022763"/>
    </source>
</evidence>
<dbReference type="OMA" id="VCWMRLE"/>
<dbReference type="GO" id="GO:0000723">
    <property type="term" value="P:telomere maintenance"/>
    <property type="evidence" value="ECO:0007669"/>
    <property type="project" value="TreeGrafter"/>
</dbReference>
<dbReference type="InterPro" id="IPR016580">
    <property type="entry name" value="HUS1"/>
</dbReference>
<dbReference type="GO" id="GO:0035861">
    <property type="term" value="C:site of double-strand break"/>
    <property type="evidence" value="ECO:0007669"/>
    <property type="project" value="TreeGrafter"/>
</dbReference>
<dbReference type="InterPro" id="IPR007150">
    <property type="entry name" value="HUS1/Mec3"/>
</dbReference>
<dbReference type="GO" id="GO:0009314">
    <property type="term" value="P:response to radiation"/>
    <property type="evidence" value="ECO:0007669"/>
    <property type="project" value="UniProtKB-ARBA"/>
</dbReference>
<dbReference type="GO" id="GO:0030896">
    <property type="term" value="C:checkpoint clamp complex"/>
    <property type="evidence" value="ECO:0007669"/>
    <property type="project" value="InterPro"/>
</dbReference>
<dbReference type="GO" id="GO:0005829">
    <property type="term" value="C:cytosol"/>
    <property type="evidence" value="ECO:0007669"/>
    <property type="project" value="UniProtKB-SubCell"/>
</dbReference>
<name>A0A914BRB0_PATMI</name>
<evidence type="ECO:0000256" key="8">
    <source>
        <dbReference type="ARBA" id="ARBA00061731"/>
    </source>
</evidence>
<comment type="subunit">
    <text evidence="8">Component of the toroidal 9-1-1 (RAD9-RAD1-HUS1) complex, composed of RAD9A, RAD1 and HUS1. The 9-1-1 complex associates with LIG1, POLB, FEN1, RAD17, HDAC1, RPA1 and RPA2. The 9-1-1 complex associates with the RAD17-RFC complex. HUS1 interacts with POLB, HDAC1, FEN1, PCNA and RAD9B. HUS1 does not interact with RAD17. Interacts with DNAJC7.</text>
</comment>
<evidence type="ECO:0000256" key="7">
    <source>
        <dbReference type="ARBA" id="ARBA00055414"/>
    </source>
</evidence>
<accession>A0A914BRB0</accession>
<evidence type="ECO:0000256" key="9">
    <source>
        <dbReference type="PIRNR" id="PIRNR011312"/>
    </source>
</evidence>
<dbReference type="GO" id="GO:0005730">
    <property type="term" value="C:nucleolus"/>
    <property type="evidence" value="ECO:0007669"/>
    <property type="project" value="InterPro"/>
</dbReference>
<sequence length="282" mass="32405">MRFRAKVVDIGCIEQFTRVVSTIAKMTPLCVLRLTVNRMYFILNDKVAKGGIWCELTASNFFDEYRMEGLSEEANEIYLEITPDDIVRAMKTAQNAKSIKVKLTKKFSPCLTFDIELPSRTGHSRNVVHDVPVNVIPKSIWNEYSEPTVPDFDVSICMPPLKSLRNVVERMKNLGSYLELSANQNGEMRLRVETEQVTVSTHFKDLEIPEWVNEGSETQTQGRQPDEMVGARVDIRRFLQFLAGQQLNPPKIICNIVDNRLIHFFLLQEDISMQYSMPIVQQ</sequence>
<comment type="subcellular location">
    <subcellularLocation>
        <location evidence="2">Cytoplasm</location>
        <location evidence="2">Cytosol</location>
    </subcellularLocation>
    <subcellularLocation>
        <location evidence="1">Nucleus</location>
    </subcellularLocation>
</comment>
<dbReference type="Proteomes" id="UP000887568">
    <property type="component" value="Unplaced"/>
</dbReference>
<dbReference type="GO" id="GO:0031573">
    <property type="term" value="P:mitotic intra-S DNA damage checkpoint signaling"/>
    <property type="evidence" value="ECO:0007669"/>
    <property type="project" value="TreeGrafter"/>
</dbReference>
<evidence type="ECO:0000313" key="10">
    <source>
        <dbReference type="EnsemblMetazoa" id="XP_038078828.1"/>
    </source>
</evidence>
<dbReference type="GO" id="GO:0006289">
    <property type="term" value="P:nucleotide-excision repair"/>
    <property type="evidence" value="ECO:0007669"/>
    <property type="project" value="TreeGrafter"/>
</dbReference>
<evidence type="ECO:0000313" key="11">
    <source>
        <dbReference type="Proteomes" id="UP000887568"/>
    </source>
</evidence>
<proteinExistence type="inferred from homology"/>
<dbReference type="PANTHER" id="PTHR12900">
    <property type="entry name" value="MITOTIC AND DNA DAMAGE CHECKPOINT PROTEIN HUS1"/>
    <property type="match status" value="1"/>
</dbReference>
<evidence type="ECO:0000256" key="3">
    <source>
        <dbReference type="ARBA" id="ARBA00005563"/>
    </source>
</evidence>
<dbReference type="EnsemblMetazoa" id="XM_038222900.1">
    <property type="protein sequence ID" value="XP_038078828.1"/>
    <property type="gene ID" value="LOC119746107"/>
</dbReference>
<dbReference type="InterPro" id="IPR046938">
    <property type="entry name" value="DNA_clamp_sf"/>
</dbReference>
<dbReference type="FunFam" id="3.70.10.10:FF:000006">
    <property type="entry name" value="Checkpoint protein"/>
    <property type="match status" value="1"/>
</dbReference>
<dbReference type="AlphaFoldDB" id="A0A914BRB0"/>
<dbReference type="GeneID" id="119746107"/>
<keyword evidence="4" id="KW-0963">Cytoplasm</keyword>
<dbReference type="GO" id="GO:0000724">
    <property type="term" value="P:double-strand break repair via homologous recombination"/>
    <property type="evidence" value="ECO:0007669"/>
    <property type="project" value="TreeGrafter"/>
</dbReference>
<dbReference type="SUPFAM" id="SSF55979">
    <property type="entry name" value="DNA clamp"/>
    <property type="match status" value="1"/>
</dbReference>
<evidence type="ECO:0000256" key="6">
    <source>
        <dbReference type="ARBA" id="ARBA00023242"/>
    </source>
</evidence>
<evidence type="ECO:0000256" key="2">
    <source>
        <dbReference type="ARBA" id="ARBA00004514"/>
    </source>
</evidence>
<dbReference type="CTD" id="3364"/>
<keyword evidence="6" id="KW-0539">Nucleus</keyword>
<comment type="function">
    <text evidence="7">Component of the 9-1-1 cell-cycle checkpoint response complex that plays a major role in DNA repair. The 9-1-1 complex is recruited to DNA lesion upon damage by the RAD17-replication factor C (RFC) clamp loader complex. Acts then as a sliding clamp platform on DNA for several proteins involved in long-patch base excision repair (LP-BER). The 9-1-1 complex stimulates DNA polymerase beta (POLB) activity by increasing its affinity for the 3'-OH end of the primer-template and stabilizes POLB to those sites where LP-BER proceeds; endonuclease FEN1 cleavage activity on substrates with double, nick, or gap flaps of distinct sequences and lengths; and DNA ligase I (LIG1) on long-patch base excision repair substrates. The 9-1-1 complex is necessary for the recruitment of RHNO1 to sites of double-stranded breaks (DSB) occurring during the S phase.</text>
</comment>